<dbReference type="AlphaFoldDB" id="A0A914DHJ1"/>
<keyword evidence="1" id="KW-1133">Transmembrane helix</keyword>
<evidence type="ECO:0000313" key="3">
    <source>
        <dbReference type="WBParaSite" id="ACRNAN_scaffold27511.g13847.t1"/>
    </source>
</evidence>
<reference evidence="3" key="1">
    <citation type="submission" date="2022-11" db="UniProtKB">
        <authorList>
            <consortium name="WormBaseParasite"/>
        </authorList>
    </citation>
    <scope>IDENTIFICATION</scope>
</reference>
<evidence type="ECO:0000313" key="2">
    <source>
        <dbReference type="Proteomes" id="UP000887540"/>
    </source>
</evidence>
<dbReference type="WBParaSite" id="ACRNAN_scaffold27511.g13847.t1">
    <property type="protein sequence ID" value="ACRNAN_scaffold27511.g13847.t1"/>
    <property type="gene ID" value="ACRNAN_scaffold27511.g13847"/>
</dbReference>
<keyword evidence="2" id="KW-1185">Reference proteome</keyword>
<sequence>MLDLLSLINCNTCFVIYALMSTAYRRTLKRILQNIFQKFPTVNITATTITRNRSDDTSMKHSQYLITDNDTYL</sequence>
<evidence type="ECO:0000256" key="1">
    <source>
        <dbReference type="SAM" id="Phobius"/>
    </source>
</evidence>
<keyword evidence="1" id="KW-0472">Membrane</keyword>
<accession>A0A914DHJ1</accession>
<name>A0A914DHJ1_9BILA</name>
<organism evidence="2 3">
    <name type="scientific">Acrobeloides nanus</name>
    <dbReference type="NCBI Taxonomy" id="290746"/>
    <lineage>
        <taxon>Eukaryota</taxon>
        <taxon>Metazoa</taxon>
        <taxon>Ecdysozoa</taxon>
        <taxon>Nematoda</taxon>
        <taxon>Chromadorea</taxon>
        <taxon>Rhabditida</taxon>
        <taxon>Tylenchina</taxon>
        <taxon>Cephalobomorpha</taxon>
        <taxon>Cephaloboidea</taxon>
        <taxon>Cephalobidae</taxon>
        <taxon>Acrobeloides</taxon>
    </lineage>
</organism>
<feature type="transmembrane region" description="Helical" evidence="1">
    <location>
        <begin position="6"/>
        <end position="24"/>
    </location>
</feature>
<protein>
    <submittedName>
        <fullName evidence="3">Uncharacterized protein</fullName>
    </submittedName>
</protein>
<dbReference type="Proteomes" id="UP000887540">
    <property type="component" value="Unplaced"/>
</dbReference>
<keyword evidence="1" id="KW-0812">Transmembrane</keyword>
<proteinExistence type="predicted"/>